<name>A0A672F571_SALFA</name>
<evidence type="ECO:0000256" key="8">
    <source>
        <dbReference type="SAM" id="MobiDB-lite"/>
    </source>
</evidence>
<reference evidence="9" key="1">
    <citation type="submission" date="2019-06" db="EMBL/GenBank/DDBJ databases">
        <authorList>
            <consortium name="Wellcome Sanger Institute Data Sharing"/>
        </authorList>
    </citation>
    <scope>NUCLEOTIDE SEQUENCE [LARGE SCALE GENOMIC DNA]</scope>
</reference>
<feature type="compositionally biased region" description="Basic residues" evidence="8">
    <location>
        <begin position="153"/>
        <end position="175"/>
    </location>
</feature>
<keyword evidence="6 7" id="KW-0694">RNA-binding</keyword>
<dbReference type="AlphaFoldDB" id="A0A672F571"/>
<dbReference type="Gene3D" id="3.40.50.150">
    <property type="entry name" value="Vaccinia Virus protein VP39"/>
    <property type="match status" value="1"/>
</dbReference>
<evidence type="ECO:0000256" key="2">
    <source>
        <dbReference type="ARBA" id="ARBA00022603"/>
    </source>
</evidence>
<dbReference type="GO" id="GO:0000049">
    <property type="term" value="F:tRNA binding"/>
    <property type="evidence" value="ECO:0007669"/>
    <property type="project" value="UniProtKB-UniRule"/>
</dbReference>
<feature type="region of interest" description="Disordered" evidence="8">
    <location>
        <begin position="153"/>
        <end position="184"/>
    </location>
</feature>
<evidence type="ECO:0000256" key="7">
    <source>
        <dbReference type="PROSITE-ProRule" id="PRU00958"/>
    </source>
</evidence>
<dbReference type="InterPro" id="IPR029063">
    <property type="entry name" value="SAM-dependent_MTases_sf"/>
</dbReference>
<proteinExistence type="inferred from homology"/>
<dbReference type="Pfam" id="PF02005">
    <property type="entry name" value="TRM"/>
    <property type="match status" value="1"/>
</dbReference>
<accession>A0A672F571</accession>
<dbReference type="Ensembl" id="ENSSFAT00005000479.1">
    <property type="protein sequence ID" value="ENSSFAP00005000462.1"/>
    <property type="gene ID" value="ENSSFAG00005000342.1"/>
</dbReference>
<dbReference type="PROSITE" id="PS51626">
    <property type="entry name" value="SAM_MT_TRM1"/>
    <property type="match status" value="1"/>
</dbReference>
<evidence type="ECO:0000313" key="10">
    <source>
        <dbReference type="Proteomes" id="UP000472267"/>
    </source>
</evidence>
<keyword evidence="3 7" id="KW-0808">Transferase</keyword>
<protein>
    <submittedName>
        <fullName evidence="9">Uncharacterized protein</fullName>
    </submittedName>
</protein>
<evidence type="ECO:0000256" key="3">
    <source>
        <dbReference type="ARBA" id="ARBA00022679"/>
    </source>
</evidence>
<evidence type="ECO:0000256" key="1">
    <source>
        <dbReference type="ARBA" id="ARBA00022555"/>
    </source>
</evidence>
<dbReference type="InterPro" id="IPR002905">
    <property type="entry name" value="Trm1"/>
</dbReference>
<dbReference type="GO" id="GO:0008033">
    <property type="term" value="P:tRNA processing"/>
    <property type="evidence" value="ECO:0007669"/>
    <property type="project" value="UniProtKB-UniRule"/>
</dbReference>
<dbReference type="GO" id="GO:0032259">
    <property type="term" value="P:methylation"/>
    <property type="evidence" value="ECO:0007669"/>
    <property type="project" value="UniProtKB-UniRule"/>
</dbReference>
<reference evidence="9" key="2">
    <citation type="submission" date="2025-08" db="UniProtKB">
        <authorList>
            <consortium name="Ensembl"/>
        </authorList>
    </citation>
    <scope>IDENTIFICATION</scope>
</reference>
<evidence type="ECO:0000313" key="9">
    <source>
        <dbReference type="Ensembl" id="ENSSFAP00005000462.1"/>
    </source>
</evidence>
<keyword evidence="10" id="KW-1185">Reference proteome</keyword>
<reference evidence="9" key="3">
    <citation type="submission" date="2025-09" db="UniProtKB">
        <authorList>
            <consortium name="Ensembl"/>
        </authorList>
    </citation>
    <scope>IDENTIFICATION</scope>
</reference>
<organism evidence="9 10">
    <name type="scientific">Salarias fasciatus</name>
    <name type="common">Jewelled blenny</name>
    <name type="synonym">Blennius fasciatus</name>
    <dbReference type="NCBI Taxonomy" id="181472"/>
    <lineage>
        <taxon>Eukaryota</taxon>
        <taxon>Metazoa</taxon>
        <taxon>Chordata</taxon>
        <taxon>Craniata</taxon>
        <taxon>Vertebrata</taxon>
        <taxon>Euteleostomi</taxon>
        <taxon>Actinopterygii</taxon>
        <taxon>Neopterygii</taxon>
        <taxon>Teleostei</taxon>
        <taxon>Neoteleostei</taxon>
        <taxon>Acanthomorphata</taxon>
        <taxon>Ovalentaria</taxon>
        <taxon>Blenniimorphae</taxon>
        <taxon>Blenniiformes</taxon>
        <taxon>Blennioidei</taxon>
        <taxon>Blenniidae</taxon>
        <taxon>Salariinae</taxon>
        <taxon>Salarias</taxon>
    </lineage>
</organism>
<keyword evidence="2 7" id="KW-0489">Methyltransferase</keyword>
<evidence type="ECO:0000256" key="5">
    <source>
        <dbReference type="ARBA" id="ARBA00022694"/>
    </source>
</evidence>
<keyword evidence="4 7" id="KW-0949">S-adenosyl-L-methionine</keyword>
<comment type="similarity">
    <text evidence="7">Belongs to the class I-like SAM-binding methyltransferase superfamily. Trm1 family.</text>
</comment>
<keyword evidence="5 7" id="KW-0819">tRNA processing</keyword>
<keyword evidence="1 7" id="KW-0820">tRNA-binding</keyword>
<evidence type="ECO:0000256" key="4">
    <source>
        <dbReference type="ARBA" id="ARBA00022691"/>
    </source>
</evidence>
<evidence type="ECO:0000256" key="6">
    <source>
        <dbReference type="ARBA" id="ARBA00022884"/>
    </source>
</evidence>
<dbReference type="Proteomes" id="UP000472267">
    <property type="component" value="Chromosome 6"/>
</dbReference>
<dbReference type="GO" id="GO:0016423">
    <property type="term" value="F:tRNA (guanine) methyltransferase activity"/>
    <property type="evidence" value="ECO:0007669"/>
    <property type="project" value="InterPro"/>
</dbReference>
<dbReference type="InParanoid" id="A0A672F571"/>
<sequence length="184" mass="20408">MCVSALCVPAGVVSLYWCRRPVCCPSSPPVASITPAAALPGGAAVDRWPIGRCQQRTDIHGPEAPVTDPAPPEAPAGGPAVGLLPGETVVKEGKASILFPSANEVFYNPVQEFNRDLTCAVITEFAREVLAERGVRWRCRGGERWWCRWRRRPGGRRGRRGRQSRWRRPTGRRSRPWWQQSGEV</sequence>
<feature type="region of interest" description="Disordered" evidence="8">
    <location>
        <begin position="58"/>
        <end position="81"/>
    </location>
</feature>